<accession>A0ABM7VHI1</accession>
<dbReference type="Pfam" id="PF13186">
    <property type="entry name" value="SPASM"/>
    <property type="match status" value="1"/>
</dbReference>
<evidence type="ECO:0000259" key="7">
    <source>
        <dbReference type="PROSITE" id="PS51918"/>
    </source>
</evidence>
<gene>
    <name evidence="8" type="ORF">PEPS_27100</name>
</gene>
<evidence type="ECO:0000256" key="2">
    <source>
        <dbReference type="ARBA" id="ARBA00022485"/>
    </source>
</evidence>
<keyword evidence="4" id="KW-0479">Metal-binding</keyword>
<dbReference type="EMBL" id="AP025292">
    <property type="protein sequence ID" value="BDD00430.1"/>
    <property type="molecule type" value="Genomic_DNA"/>
</dbReference>
<dbReference type="InterPro" id="IPR023885">
    <property type="entry name" value="4Fe4S-binding_SPASM_dom"/>
</dbReference>
<dbReference type="InterPro" id="IPR007197">
    <property type="entry name" value="rSAM"/>
</dbReference>
<organism evidence="8 9">
    <name type="scientific">Persicobacter psychrovividus</name>
    <dbReference type="NCBI Taxonomy" id="387638"/>
    <lineage>
        <taxon>Bacteria</taxon>
        <taxon>Pseudomonadati</taxon>
        <taxon>Bacteroidota</taxon>
        <taxon>Cytophagia</taxon>
        <taxon>Cytophagales</taxon>
        <taxon>Persicobacteraceae</taxon>
        <taxon>Persicobacter</taxon>
    </lineage>
</organism>
<evidence type="ECO:0000256" key="3">
    <source>
        <dbReference type="ARBA" id="ARBA00022691"/>
    </source>
</evidence>
<evidence type="ECO:0000256" key="5">
    <source>
        <dbReference type="ARBA" id="ARBA00023004"/>
    </source>
</evidence>
<keyword evidence="3" id="KW-0949">S-adenosyl-L-methionine</keyword>
<dbReference type="SUPFAM" id="SSF102114">
    <property type="entry name" value="Radical SAM enzymes"/>
    <property type="match status" value="1"/>
</dbReference>
<dbReference type="CDD" id="cd01335">
    <property type="entry name" value="Radical_SAM"/>
    <property type="match status" value="1"/>
</dbReference>
<dbReference type="InterPro" id="IPR050377">
    <property type="entry name" value="Radical_SAM_PqqE_MftC-like"/>
</dbReference>
<dbReference type="SMART" id="SM00729">
    <property type="entry name" value="Elp3"/>
    <property type="match status" value="1"/>
</dbReference>
<comment type="cofactor">
    <cofactor evidence="1">
        <name>[4Fe-4S] cluster</name>
        <dbReference type="ChEBI" id="CHEBI:49883"/>
    </cofactor>
</comment>
<dbReference type="PANTHER" id="PTHR11228:SF7">
    <property type="entry name" value="PQQA PEPTIDE CYCLASE"/>
    <property type="match status" value="1"/>
</dbReference>
<reference evidence="8 9" key="1">
    <citation type="submission" date="2021-12" db="EMBL/GenBank/DDBJ databases">
        <title>Genome sequencing of bacteria with rrn-lacking chromosome and rrn-plasmid.</title>
        <authorList>
            <person name="Anda M."/>
            <person name="Iwasaki W."/>
        </authorList>
    </citation>
    <scope>NUCLEOTIDE SEQUENCE [LARGE SCALE GENOMIC DNA]</scope>
    <source>
        <strain evidence="8 9">NBRC 101262</strain>
    </source>
</reference>
<dbReference type="SFLD" id="SFLDG01067">
    <property type="entry name" value="SPASM/twitch_domain_containing"/>
    <property type="match status" value="1"/>
</dbReference>
<evidence type="ECO:0000256" key="1">
    <source>
        <dbReference type="ARBA" id="ARBA00001966"/>
    </source>
</evidence>
<keyword evidence="5" id="KW-0408">Iron</keyword>
<evidence type="ECO:0000256" key="4">
    <source>
        <dbReference type="ARBA" id="ARBA00022723"/>
    </source>
</evidence>
<sequence>MYDDYLNFASKKIMTKLYFRDEFLWMKKLTIRKLFNAALVKVSYHLSGFTGRVIHWGKPLSLAIEPTTSCNLRCPECPSGLRSFSRPTGMLGLEKYQQWLEETHAQLLYLIFYFQGEPFLNPQLLPMIRQASDKGIYTATSTNAHYLDDTNARGIVEAGLDRLIISIDGTSQDTYEQYRIGGRLDKVITGTKRVLHWRKQLKKAHPYVMLQFLVVRPNEHQIEEAKALAKSLGVDRIVFKSAQIYDYQNDQSLIPKQEKYSRYKKGASGKYELKHQMRNHCWRLWHAPVITWDGRLLACCFDKDADYAFGKVAEEGLVANWKNKKADAFKQQVLKDRQQISICKNCTEGAKVWL</sequence>
<evidence type="ECO:0000313" key="8">
    <source>
        <dbReference type="EMBL" id="BDD00430.1"/>
    </source>
</evidence>
<dbReference type="SFLD" id="SFLDG01387">
    <property type="entry name" value="BtrN-like_SPASM_domain_contain"/>
    <property type="match status" value="1"/>
</dbReference>
<feature type="domain" description="Radical SAM core" evidence="7">
    <location>
        <begin position="56"/>
        <end position="284"/>
    </location>
</feature>
<dbReference type="SFLD" id="SFLDS00029">
    <property type="entry name" value="Radical_SAM"/>
    <property type="match status" value="1"/>
</dbReference>
<keyword evidence="2" id="KW-0004">4Fe-4S</keyword>
<proteinExistence type="predicted"/>
<dbReference type="PANTHER" id="PTHR11228">
    <property type="entry name" value="RADICAL SAM DOMAIN PROTEIN"/>
    <property type="match status" value="1"/>
</dbReference>
<dbReference type="InterPro" id="IPR058240">
    <property type="entry name" value="rSAM_sf"/>
</dbReference>
<keyword evidence="9" id="KW-1185">Reference proteome</keyword>
<evidence type="ECO:0000256" key="6">
    <source>
        <dbReference type="ARBA" id="ARBA00023014"/>
    </source>
</evidence>
<dbReference type="InterPro" id="IPR006638">
    <property type="entry name" value="Elp3/MiaA/NifB-like_rSAM"/>
</dbReference>
<dbReference type="Pfam" id="PF04055">
    <property type="entry name" value="Radical_SAM"/>
    <property type="match status" value="1"/>
</dbReference>
<keyword evidence="6" id="KW-0411">Iron-sulfur</keyword>
<dbReference type="Proteomes" id="UP001354989">
    <property type="component" value="Chromosome"/>
</dbReference>
<evidence type="ECO:0000313" key="9">
    <source>
        <dbReference type="Proteomes" id="UP001354989"/>
    </source>
</evidence>
<dbReference type="Gene3D" id="3.20.20.70">
    <property type="entry name" value="Aldolase class I"/>
    <property type="match status" value="1"/>
</dbReference>
<name>A0ABM7VHI1_9BACT</name>
<dbReference type="InterPro" id="IPR013785">
    <property type="entry name" value="Aldolase_TIM"/>
</dbReference>
<dbReference type="PROSITE" id="PS51918">
    <property type="entry name" value="RADICAL_SAM"/>
    <property type="match status" value="1"/>
</dbReference>
<protein>
    <submittedName>
        <fullName evidence="8">Radical SAM protein</fullName>
    </submittedName>
</protein>
<dbReference type="InterPro" id="IPR034391">
    <property type="entry name" value="AdoMet-like_SPASM_containing"/>
</dbReference>